<keyword evidence="2" id="KW-1185">Reference proteome</keyword>
<organism evidence="1 2">
    <name type="scientific">Hyalomma asiaticum</name>
    <name type="common">Tick</name>
    <dbReference type="NCBI Taxonomy" id="266040"/>
    <lineage>
        <taxon>Eukaryota</taxon>
        <taxon>Metazoa</taxon>
        <taxon>Ecdysozoa</taxon>
        <taxon>Arthropoda</taxon>
        <taxon>Chelicerata</taxon>
        <taxon>Arachnida</taxon>
        <taxon>Acari</taxon>
        <taxon>Parasitiformes</taxon>
        <taxon>Ixodida</taxon>
        <taxon>Ixodoidea</taxon>
        <taxon>Ixodidae</taxon>
        <taxon>Hyalomminae</taxon>
        <taxon>Hyalomma</taxon>
    </lineage>
</organism>
<reference evidence="1" key="1">
    <citation type="submission" date="2020-05" db="EMBL/GenBank/DDBJ databases">
        <title>Large-scale comparative analyses of tick genomes elucidate their genetic diversity and vector capacities.</title>
        <authorList>
            <person name="Jia N."/>
            <person name="Wang J."/>
            <person name="Shi W."/>
            <person name="Du L."/>
            <person name="Sun Y."/>
            <person name="Zhan W."/>
            <person name="Jiang J."/>
            <person name="Wang Q."/>
            <person name="Zhang B."/>
            <person name="Ji P."/>
            <person name="Sakyi L.B."/>
            <person name="Cui X."/>
            <person name="Yuan T."/>
            <person name="Jiang B."/>
            <person name="Yang W."/>
            <person name="Lam T.T.-Y."/>
            <person name="Chang Q."/>
            <person name="Ding S."/>
            <person name="Wang X."/>
            <person name="Zhu J."/>
            <person name="Ruan X."/>
            <person name="Zhao L."/>
            <person name="Wei J."/>
            <person name="Que T."/>
            <person name="Du C."/>
            <person name="Cheng J."/>
            <person name="Dai P."/>
            <person name="Han X."/>
            <person name="Huang E."/>
            <person name="Gao Y."/>
            <person name="Liu J."/>
            <person name="Shao H."/>
            <person name="Ye R."/>
            <person name="Li L."/>
            <person name="Wei W."/>
            <person name="Wang X."/>
            <person name="Wang C."/>
            <person name="Yang T."/>
            <person name="Huo Q."/>
            <person name="Li W."/>
            <person name="Guo W."/>
            <person name="Chen H."/>
            <person name="Zhou L."/>
            <person name="Ni X."/>
            <person name="Tian J."/>
            <person name="Zhou Y."/>
            <person name="Sheng Y."/>
            <person name="Liu T."/>
            <person name="Pan Y."/>
            <person name="Xia L."/>
            <person name="Li J."/>
            <person name="Zhao F."/>
            <person name="Cao W."/>
        </authorList>
    </citation>
    <scope>NUCLEOTIDE SEQUENCE</scope>
    <source>
        <strain evidence="1">Hyas-2018</strain>
    </source>
</reference>
<evidence type="ECO:0000313" key="1">
    <source>
        <dbReference type="EMBL" id="KAH6928768.1"/>
    </source>
</evidence>
<comment type="caution">
    <text evidence="1">The sequence shown here is derived from an EMBL/GenBank/DDBJ whole genome shotgun (WGS) entry which is preliminary data.</text>
</comment>
<proteinExistence type="predicted"/>
<accession>A0ACB7S1K2</accession>
<gene>
    <name evidence="1" type="ORF">HPB50_019468</name>
</gene>
<sequence length="76" mass="8605">MISVLLMAWQGSELAFDAAQEKPLLNFSGLNFRLRSSRDLLPDIVHLCGSEQRRVLLEKRQHIALLSDSEANPTWA</sequence>
<protein>
    <submittedName>
        <fullName evidence="1">Uncharacterized protein</fullName>
    </submittedName>
</protein>
<dbReference type="Proteomes" id="UP000821845">
    <property type="component" value="Chromosome 6"/>
</dbReference>
<dbReference type="EMBL" id="CM023486">
    <property type="protein sequence ID" value="KAH6928768.1"/>
    <property type="molecule type" value="Genomic_DNA"/>
</dbReference>
<evidence type="ECO:0000313" key="2">
    <source>
        <dbReference type="Proteomes" id="UP000821845"/>
    </source>
</evidence>
<name>A0ACB7S1K2_HYAAI</name>